<feature type="compositionally biased region" description="Basic and acidic residues" evidence="1">
    <location>
        <begin position="149"/>
        <end position="160"/>
    </location>
</feature>
<organism evidence="3 4">
    <name type="scientific">Teichococcus vastitatis</name>
    <dbReference type="NCBI Taxonomy" id="2307076"/>
    <lineage>
        <taxon>Bacteria</taxon>
        <taxon>Pseudomonadati</taxon>
        <taxon>Pseudomonadota</taxon>
        <taxon>Alphaproteobacteria</taxon>
        <taxon>Acetobacterales</taxon>
        <taxon>Roseomonadaceae</taxon>
        <taxon>Roseomonas</taxon>
    </lineage>
</organism>
<keyword evidence="4" id="KW-1185">Reference proteome</keyword>
<dbReference type="RefSeq" id="WP_120005579.1">
    <property type="nucleotide sequence ID" value="NZ_JALBUU010000004.1"/>
</dbReference>
<dbReference type="EMBL" id="JALBUU010000004">
    <property type="protein sequence ID" value="MCI0754108.1"/>
    <property type="molecule type" value="Genomic_DNA"/>
</dbReference>
<evidence type="ECO:0000256" key="1">
    <source>
        <dbReference type="SAM" id="MobiDB-lite"/>
    </source>
</evidence>
<feature type="region of interest" description="Disordered" evidence="1">
    <location>
        <begin position="149"/>
        <end position="185"/>
    </location>
</feature>
<evidence type="ECO:0008006" key="5">
    <source>
        <dbReference type="Google" id="ProtNLM"/>
    </source>
</evidence>
<feature type="compositionally biased region" description="Pro residues" evidence="1">
    <location>
        <begin position="36"/>
        <end position="47"/>
    </location>
</feature>
<name>A0ABS9W4H9_9PROT</name>
<dbReference type="Proteomes" id="UP001201985">
    <property type="component" value="Unassembled WGS sequence"/>
</dbReference>
<accession>A0ABS9W4H9</accession>
<feature type="signal peptide" evidence="2">
    <location>
        <begin position="1"/>
        <end position="24"/>
    </location>
</feature>
<reference evidence="3 4" key="1">
    <citation type="submission" date="2022-03" db="EMBL/GenBank/DDBJ databases">
        <title>Complete genome analysis of Roseomonas KG 17.1 : a prolific producer of plant growth promoters.</title>
        <authorList>
            <person name="Saadouli I."/>
            <person name="Najjari A."/>
            <person name="Mosbah A."/>
            <person name="Ouzari H.I."/>
        </authorList>
    </citation>
    <scope>NUCLEOTIDE SEQUENCE [LARGE SCALE GENOMIC DNA]</scope>
    <source>
        <strain evidence="3 4">KG17-1</strain>
    </source>
</reference>
<evidence type="ECO:0000313" key="3">
    <source>
        <dbReference type="EMBL" id="MCI0754108.1"/>
    </source>
</evidence>
<feature type="region of interest" description="Disordered" evidence="1">
    <location>
        <begin position="26"/>
        <end position="55"/>
    </location>
</feature>
<comment type="caution">
    <text evidence="3">The sequence shown here is derived from an EMBL/GenBank/DDBJ whole genome shotgun (WGS) entry which is preliminary data.</text>
</comment>
<protein>
    <recommendedName>
        <fullName evidence="5">OmpA family protein</fullName>
    </recommendedName>
</protein>
<gene>
    <name evidence="3" type="ORF">MON41_10100</name>
</gene>
<keyword evidence="2" id="KW-0732">Signal</keyword>
<evidence type="ECO:0000313" key="4">
    <source>
        <dbReference type="Proteomes" id="UP001201985"/>
    </source>
</evidence>
<proteinExistence type="predicted"/>
<sequence length="185" mass="19569">MLPRLVLVRRLVPVLLLAAAPLPAQPLPADPAASAPTPPDLTRPPRPATSLPQPGISLARGMEALPGGGWRLNGALAQGRLDAAARASMAEIARWLDQSTTGRVTVSAQVAGPEDDLSVARRESLAHGLAIRQTLEEAGLDGTRIDVRPLGRTAEARDSIELLPPGQRNQDRNQPPERQSGARQP</sequence>
<evidence type="ECO:0000256" key="2">
    <source>
        <dbReference type="SAM" id="SignalP"/>
    </source>
</evidence>
<feature type="compositionally biased region" description="Polar residues" evidence="1">
    <location>
        <begin position="176"/>
        <end position="185"/>
    </location>
</feature>
<feature type="chain" id="PRO_5045483745" description="OmpA family protein" evidence="2">
    <location>
        <begin position="25"/>
        <end position="185"/>
    </location>
</feature>